<organism evidence="5 6">
    <name type="scientific">Micromonas commoda (strain RCC299 / NOUM17 / CCMP2709)</name>
    <name type="common">Picoplanktonic green alga</name>
    <dbReference type="NCBI Taxonomy" id="296587"/>
    <lineage>
        <taxon>Eukaryota</taxon>
        <taxon>Viridiplantae</taxon>
        <taxon>Chlorophyta</taxon>
        <taxon>Mamiellophyceae</taxon>
        <taxon>Mamiellales</taxon>
        <taxon>Mamiellaceae</taxon>
        <taxon>Micromonas</taxon>
    </lineage>
</organism>
<dbReference type="EMBL" id="CP001574">
    <property type="protein sequence ID" value="ACO68374.1"/>
    <property type="molecule type" value="Genomic_DNA"/>
</dbReference>
<evidence type="ECO:0000313" key="6">
    <source>
        <dbReference type="Proteomes" id="UP000002009"/>
    </source>
</evidence>
<feature type="transmembrane region" description="Helical" evidence="3">
    <location>
        <begin position="12"/>
        <end position="30"/>
    </location>
</feature>
<evidence type="ECO:0000313" key="5">
    <source>
        <dbReference type="EMBL" id="ACO68374.1"/>
    </source>
</evidence>
<protein>
    <submittedName>
        <fullName evidence="5">Green algal specific Aspartyl/Asparaginyl beta-hydroxylase</fullName>
    </submittedName>
</protein>
<keyword evidence="6" id="KW-1185">Reference proteome</keyword>
<dbReference type="Gene3D" id="2.60.120.330">
    <property type="entry name" value="B-lactam Antibiotic, Isopenicillin N Synthase, Chain"/>
    <property type="match status" value="1"/>
</dbReference>
<dbReference type="SUPFAM" id="SSF51197">
    <property type="entry name" value="Clavaminate synthase-like"/>
    <property type="match status" value="1"/>
</dbReference>
<dbReference type="OMA" id="VSRPHNW"/>
<feature type="region of interest" description="Disordered" evidence="2">
    <location>
        <begin position="394"/>
        <end position="446"/>
    </location>
</feature>
<sequence length="697" mass="78059">MDSLRPTGHEKLFVIAVILIGFVASLWLPSFKIASGGRQFGPFPAGGSGGPASNSIHFFRSGQFLGPGPKAKMRNLVLATHGRLMWFDPISKHAEIIHEGRGVYYGMFPSAENTMWVVSRPHNWHPRTSSEALLLVDYSNRKIIREVVIPSRFTHDAIRHKNRVFIADTGSGRVFELELPTMNRVLYSVNFTKKEHPNTLAYANDPSHPHAVWVVLHNLGASKVALVDLESGKRLREYEGIGEKVHGFVQWGDGFIILNSGAGQVCKFTPPSEMPAGQVGSDSNKGVLDILWEDAGKPFMKGLAVVENIAYFGIAESGERPSRGEASKMAEVAALDLHRRRILWKTRIQTRGLLNVIGAPHIAEWSTYQHVRSWPQVLLARTPAPEQVGTSAVIDEEEKHPSPWYHDFRTGHSEQLSEPHLGEPRVYNTSSDKNKPKRNHQNFHTSPSGVEWIDLQKKKTFTATKDGDIFIQHGSVDVAELKAMLQTDPFFCRPENQKGNAKLGGRQSNMNRFKPGVDSVILIFSDFSGMFVYKFPYFYKYQEKLMPVLLSVLRDHFGLSDPVQHIMRLQFACMNPKSKILKHTDHGGWVKNGHRIHIPVVVPKTNDGSTDAVQFVVDHGEKGFVNVPLNEGHFFEINNGVPHMVTNDALSRRIHLLVDFAEDPIPPTRRFVLEPGQECAYDKLQNCAARLEVGASV</sequence>
<comment type="similarity">
    <text evidence="1">Belongs to the aspartyl/asparaginyl beta-hydroxylase family.</text>
</comment>
<dbReference type="RefSeq" id="XP_002507116.1">
    <property type="nucleotide sequence ID" value="XM_002507070.1"/>
</dbReference>
<keyword evidence="3" id="KW-1133">Transmembrane helix</keyword>
<proteinExistence type="inferred from homology"/>
<evidence type="ECO:0000256" key="1">
    <source>
        <dbReference type="ARBA" id="ARBA00007730"/>
    </source>
</evidence>
<feature type="domain" description="Aspartyl/asparaginy/proline hydroxylase" evidence="4">
    <location>
        <begin position="540"/>
        <end position="661"/>
    </location>
</feature>
<accession>C1FDE4</accession>
<keyword evidence="3" id="KW-0472">Membrane</keyword>
<dbReference type="STRING" id="296587.C1FDE4"/>
<dbReference type="InterPro" id="IPR027443">
    <property type="entry name" value="IPNS-like_sf"/>
</dbReference>
<evidence type="ECO:0000259" key="4">
    <source>
        <dbReference type="Pfam" id="PF05118"/>
    </source>
</evidence>
<evidence type="ECO:0000256" key="2">
    <source>
        <dbReference type="SAM" id="MobiDB-lite"/>
    </source>
</evidence>
<evidence type="ECO:0000256" key="3">
    <source>
        <dbReference type="SAM" id="Phobius"/>
    </source>
</evidence>
<dbReference type="SUPFAM" id="SSF63825">
    <property type="entry name" value="YWTD domain"/>
    <property type="match status" value="1"/>
</dbReference>
<dbReference type="AlphaFoldDB" id="C1FDE4"/>
<dbReference type="eggNOG" id="ENOG502R38E">
    <property type="taxonomic scope" value="Eukaryota"/>
</dbReference>
<dbReference type="Proteomes" id="UP000002009">
    <property type="component" value="Chromosome 1"/>
</dbReference>
<dbReference type="KEGG" id="mis:MICPUN_113982"/>
<name>C1FDE4_MICCC</name>
<gene>
    <name evidence="5" type="primary">ABHG</name>
    <name evidence="5" type="ORF">MICPUN_113982</name>
</gene>
<dbReference type="OrthoDB" id="411451at2759"/>
<dbReference type="GeneID" id="8250439"/>
<keyword evidence="3" id="KW-0812">Transmembrane</keyword>
<feature type="compositionally biased region" description="Basic and acidic residues" evidence="2">
    <location>
        <begin position="397"/>
        <end position="423"/>
    </location>
</feature>
<dbReference type="InterPro" id="IPR007803">
    <property type="entry name" value="Asp/Arg/Pro-Hydrxlase"/>
</dbReference>
<dbReference type="Pfam" id="PF05118">
    <property type="entry name" value="Asp_Arg_Hydrox"/>
    <property type="match status" value="1"/>
</dbReference>
<reference evidence="5 6" key="1">
    <citation type="journal article" date="2009" name="Science">
        <title>Green evolution and dynamic adaptations revealed by genomes of the marine picoeukaryotes Micromonas.</title>
        <authorList>
            <person name="Worden A.Z."/>
            <person name="Lee J.H."/>
            <person name="Mock T."/>
            <person name="Rouze P."/>
            <person name="Simmons M.P."/>
            <person name="Aerts A.L."/>
            <person name="Allen A.E."/>
            <person name="Cuvelier M.L."/>
            <person name="Derelle E."/>
            <person name="Everett M.V."/>
            <person name="Foulon E."/>
            <person name="Grimwood J."/>
            <person name="Gundlach H."/>
            <person name="Henrissat B."/>
            <person name="Napoli C."/>
            <person name="McDonald S.M."/>
            <person name="Parker M.S."/>
            <person name="Rombauts S."/>
            <person name="Salamov A."/>
            <person name="Von Dassow P."/>
            <person name="Badger J.H."/>
            <person name="Coutinho P.M."/>
            <person name="Demir E."/>
            <person name="Dubchak I."/>
            <person name="Gentemann C."/>
            <person name="Eikrem W."/>
            <person name="Gready J.E."/>
            <person name="John U."/>
            <person name="Lanier W."/>
            <person name="Lindquist E.A."/>
            <person name="Lucas S."/>
            <person name="Mayer K.F."/>
            <person name="Moreau H."/>
            <person name="Not F."/>
            <person name="Otillar R."/>
            <person name="Panaud O."/>
            <person name="Pangilinan J."/>
            <person name="Paulsen I."/>
            <person name="Piegu B."/>
            <person name="Poliakov A."/>
            <person name="Robbens S."/>
            <person name="Schmutz J."/>
            <person name="Toulza E."/>
            <person name="Wyss T."/>
            <person name="Zelensky A."/>
            <person name="Zhou K."/>
            <person name="Armbrust E.V."/>
            <person name="Bhattacharya D."/>
            <person name="Goodenough U.W."/>
            <person name="Van de Peer Y."/>
            <person name="Grigoriev I.V."/>
        </authorList>
    </citation>
    <scope>NUCLEOTIDE SEQUENCE [LARGE SCALE GENOMIC DNA]</scope>
    <source>
        <strain evidence="6">RCC299 / NOUM17</strain>
    </source>
</reference>
<dbReference type="InParanoid" id="C1FDE4"/>